<dbReference type="GO" id="GO:0006508">
    <property type="term" value="P:proteolysis"/>
    <property type="evidence" value="ECO:0007669"/>
    <property type="project" value="TreeGrafter"/>
</dbReference>
<keyword evidence="9" id="KW-0645">Protease</keyword>
<dbReference type="Proteomes" id="UP000035218">
    <property type="component" value="Unassembled WGS sequence"/>
</dbReference>
<keyword evidence="6" id="KW-0378">Hydrolase</keyword>
<dbReference type="InterPro" id="IPR036005">
    <property type="entry name" value="Creatinase/aminopeptidase-like"/>
</dbReference>
<evidence type="ECO:0000313" key="10">
    <source>
        <dbReference type="EMBL" id="KLI00184.1"/>
    </source>
</evidence>
<accession>A0A837KSS6</accession>
<dbReference type="InterPro" id="IPR007865">
    <property type="entry name" value="Aminopep_P_N"/>
</dbReference>
<comment type="similarity">
    <text evidence="3">Belongs to the peptidase M24B family.</text>
</comment>
<dbReference type="GO" id="GO:0070006">
    <property type="term" value="F:metalloaminopeptidase activity"/>
    <property type="evidence" value="ECO:0007669"/>
    <property type="project" value="InterPro"/>
</dbReference>
<keyword evidence="9" id="KW-0031">Aminopeptidase</keyword>
<dbReference type="SMART" id="SM01011">
    <property type="entry name" value="AMP_N"/>
    <property type="match status" value="1"/>
</dbReference>
<comment type="cofactor">
    <cofactor evidence="2">
        <name>Mn(2+)</name>
        <dbReference type="ChEBI" id="CHEBI:29035"/>
    </cofactor>
</comment>
<dbReference type="GO" id="GO:0030145">
    <property type="term" value="F:manganese ion binding"/>
    <property type="evidence" value="ECO:0007669"/>
    <property type="project" value="InterPro"/>
</dbReference>
<proteinExistence type="inferred from homology"/>
<evidence type="ECO:0000259" key="8">
    <source>
        <dbReference type="SMART" id="SM01011"/>
    </source>
</evidence>
<dbReference type="CDD" id="cd01087">
    <property type="entry name" value="Prolidase"/>
    <property type="match status" value="1"/>
</dbReference>
<evidence type="ECO:0000313" key="12">
    <source>
        <dbReference type="Proteomes" id="UP000319498"/>
    </source>
</evidence>
<evidence type="ECO:0000313" key="9">
    <source>
        <dbReference type="EMBL" id="GED56636.1"/>
    </source>
</evidence>
<dbReference type="EC" id="3.4.11.9" evidence="4"/>
<dbReference type="PRINTS" id="PR00599">
    <property type="entry name" value="MAPEPTIDASE"/>
</dbReference>
<organism evidence="10 11">
    <name type="scientific">Brevibacillus formosus</name>
    <dbReference type="NCBI Taxonomy" id="54913"/>
    <lineage>
        <taxon>Bacteria</taxon>
        <taxon>Bacillati</taxon>
        <taxon>Bacillota</taxon>
        <taxon>Bacilli</taxon>
        <taxon>Bacillales</taxon>
        <taxon>Paenibacillaceae</taxon>
        <taxon>Brevibacillus</taxon>
    </lineage>
</organism>
<evidence type="ECO:0000256" key="2">
    <source>
        <dbReference type="ARBA" id="ARBA00001936"/>
    </source>
</evidence>
<dbReference type="Pfam" id="PF05195">
    <property type="entry name" value="AMP_N"/>
    <property type="match status" value="1"/>
</dbReference>
<reference evidence="9 12" key="2">
    <citation type="submission" date="2019-06" db="EMBL/GenBank/DDBJ databases">
        <title>Whole genome shotgun sequence of Brevibacillus formosus NBRC 15716.</title>
        <authorList>
            <person name="Hosoyama A."/>
            <person name="Uohara A."/>
            <person name="Ohji S."/>
            <person name="Ichikawa N."/>
        </authorList>
    </citation>
    <scope>NUCLEOTIDE SEQUENCE [LARGE SCALE GENOMIC DNA]</scope>
    <source>
        <strain evidence="9 12">NBRC 15716</strain>
    </source>
</reference>
<evidence type="ECO:0000256" key="7">
    <source>
        <dbReference type="ARBA" id="ARBA00023211"/>
    </source>
</evidence>
<comment type="caution">
    <text evidence="10">The sequence shown here is derived from an EMBL/GenBank/DDBJ whole genome shotgun (WGS) entry which is preliminary data.</text>
</comment>
<name>A0A837KSS6_9BACL</name>
<dbReference type="OrthoDB" id="9806388at2"/>
<dbReference type="PANTHER" id="PTHR43226">
    <property type="entry name" value="XAA-PRO AMINOPEPTIDASE 3"/>
    <property type="match status" value="1"/>
</dbReference>
<keyword evidence="5" id="KW-0479">Metal-binding</keyword>
<evidence type="ECO:0000256" key="6">
    <source>
        <dbReference type="ARBA" id="ARBA00022801"/>
    </source>
</evidence>
<dbReference type="Gene3D" id="3.90.230.10">
    <property type="entry name" value="Creatinase/methionine aminopeptidase superfamily"/>
    <property type="match status" value="1"/>
</dbReference>
<dbReference type="SUPFAM" id="SSF55920">
    <property type="entry name" value="Creatinase/aminopeptidase"/>
    <property type="match status" value="1"/>
</dbReference>
<dbReference type="Pfam" id="PF00557">
    <property type="entry name" value="Peptidase_M24"/>
    <property type="match status" value="1"/>
</dbReference>
<dbReference type="SUPFAM" id="SSF53092">
    <property type="entry name" value="Creatinase/prolidase N-terminal domain"/>
    <property type="match status" value="1"/>
</dbReference>
<reference evidence="10 11" key="1">
    <citation type="submission" date="2015-05" db="EMBL/GenBank/DDBJ databases">
        <title>Genome sequencing project for genomic taxonomy and phylogenomics of Bacillus-like bacteria.</title>
        <authorList>
            <person name="Liu B."/>
            <person name="Wang J."/>
            <person name="Zhu Y."/>
            <person name="Liu G."/>
            <person name="Chen Q."/>
            <person name="Chen Z."/>
            <person name="Lan J."/>
            <person name="Che J."/>
            <person name="Ge C."/>
            <person name="Shi H."/>
            <person name="Pan Z."/>
            <person name="Liu X."/>
        </authorList>
    </citation>
    <scope>NUCLEOTIDE SEQUENCE [LARGE SCALE GENOMIC DNA]</scope>
    <source>
        <strain evidence="10 11">DSM 9885</strain>
    </source>
</reference>
<dbReference type="RefSeq" id="WP_047069360.1">
    <property type="nucleotide sequence ID" value="NZ_BJOL01000003.1"/>
</dbReference>
<comment type="catalytic activity">
    <reaction evidence="1">
        <text>Release of any N-terminal amino acid, including proline, that is linked to proline, even from a dipeptide or tripeptide.</text>
        <dbReference type="EC" id="3.4.11.9"/>
    </reaction>
</comment>
<protein>
    <recommendedName>
        <fullName evidence="4">Xaa-Pro aminopeptidase</fullName>
        <ecNumber evidence="4">3.4.11.9</ecNumber>
    </recommendedName>
</protein>
<dbReference type="InterPro" id="IPR052433">
    <property type="entry name" value="X-Pro_dipept-like"/>
</dbReference>
<dbReference type="PANTHER" id="PTHR43226:SF4">
    <property type="entry name" value="XAA-PRO AMINOPEPTIDASE 3"/>
    <property type="match status" value="1"/>
</dbReference>
<dbReference type="Proteomes" id="UP000319498">
    <property type="component" value="Unassembled WGS sequence"/>
</dbReference>
<dbReference type="InterPro" id="IPR000994">
    <property type="entry name" value="Pept_M24"/>
</dbReference>
<sequence>MTITMTSKEFINRRQKLAEKMPDHSVLVLFSGVVKTRSNDDKYLFSPNRNFYYLTGIARSNLILMITKRAGIVNETLFLQRPNELEAKWTGAVLSDQEAKELSGIEHFDYLDEWLESFGTFMRRCEGKCSLYLDLYRYLWSDELTLADTFAEDAQKKYRTLQIHDAGPWLKELRMVKSPAEIEEIQRAIAITDEAIRRMWSHARPGIMEYELEAHYDFTLKSHGVRELPYLPIIASGINATILHYEANNQRAEDGDLVLLDLGAASNYYAADISRTFPVNGRFTERQKAIYQLVLEAEIKTIEAVKPGVTLSQLNDVTKQVLTDGLLRLGLIQESSQLSKYYYHSVAHHLGLDTHDVSDYSAALEPGMVITIEPGLYIEEEAIGIRIEDNVLVTEDGCEVLSAQIPKEIEEVELLVGKNDKEMS</sequence>
<dbReference type="InterPro" id="IPR001714">
    <property type="entry name" value="Pept_M24_MAP"/>
</dbReference>
<dbReference type="GO" id="GO:0005829">
    <property type="term" value="C:cytosol"/>
    <property type="evidence" value="ECO:0007669"/>
    <property type="project" value="TreeGrafter"/>
</dbReference>
<evidence type="ECO:0000256" key="1">
    <source>
        <dbReference type="ARBA" id="ARBA00001424"/>
    </source>
</evidence>
<dbReference type="GeneID" id="87585168"/>
<dbReference type="InterPro" id="IPR029149">
    <property type="entry name" value="Creatin/AminoP/Spt16_N"/>
</dbReference>
<dbReference type="AlphaFoldDB" id="A0A837KSS6"/>
<evidence type="ECO:0000313" key="11">
    <source>
        <dbReference type="Proteomes" id="UP000035218"/>
    </source>
</evidence>
<dbReference type="EMBL" id="BJOL01000003">
    <property type="protein sequence ID" value="GED56636.1"/>
    <property type="molecule type" value="Genomic_DNA"/>
</dbReference>
<feature type="domain" description="Aminopeptidase P N-terminal" evidence="8">
    <location>
        <begin position="5"/>
        <end position="142"/>
    </location>
</feature>
<evidence type="ECO:0000256" key="4">
    <source>
        <dbReference type="ARBA" id="ARBA00012574"/>
    </source>
</evidence>
<dbReference type="EMBL" id="LDCN01000002">
    <property type="protein sequence ID" value="KLI00184.1"/>
    <property type="molecule type" value="Genomic_DNA"/>
</dbReference>
<gene>
    <name evidence="9" type="primary">pepP</name>
    <name evidence="10" type="ORF">AA984_08755</name>
    <name evidence="9" type="ORF">BFO01nite_07680</name>
</gene>
<keyword evidence="12" id="KW-1185">Reference proteome</keyword>
<dbReference type="Gene3D" id="3.40.350.10">
    <property type="entry name" value="Creatinase/prolidase N-terminal domain"/>
    <property type="match status" value="1"/>
</dbReference>
<evidence type="ECO:0000256" key="3">
    <source>
        <dbReference type="ARBA" id="ARBA00008766"/>
    </source>
</evidence>
<keyword evidence="7" id="KW-0464">Manganese</keyword>
<evidence type="ECO:0000256" key="5">
    <source>
        <dbReference type="ARBA" id="ARBA00022723"/>
    </source>
</evidence>